<evidence type="ECO:0000313" key="7">
    <source>
        <dbReference type="EMBL" id="PRW50834.1"/>
    </source>
</evidence>
<keyword evidence="5" id="KW-0325">Glycoprotein</keyword>
<dbReference type="Pfam" id="PF02485">
    <property type="entry name" value="Branch"/>
    <property type="match status" value="1"/>
</dbReference>
<proteinExistence type="predicted"/>
<protein>
    <submittedName>
        <fullName evidence="7">Transcription initiation factor TFIID subunit 13</fullName>
    </submittedName>
</protein>
<keyword evidence="3" id="KW-0808">Transferase</keyword>
<evidence type="ECO:0000256" key="5">
    <source>
        <dbReference type="ARBA" id="ARBA00023180"/>
    </source>
</evidence>
<organism evidence="7 8">
    <name type="scientific">Chlorella sorokiniana</name>
    <name type="common">Freshwater green alga</name>
    <dbReference type="NCBI Taxonomy" id="3076"/>
    <lineage>
        <taxon>Eukaryota</taxon>
        <taxon>Viridiplantae</taxon>
        <taxon>Chlorophyta</taxon>
        <taxon>core chlorophytes</taxon>
        <taxon>Trebouxiophyceae</taxon>
        <taxon>Chlorellales</taxon>
        <taxon>Chlorellaceae</taxon>
        <taxon>Chlorella clade</taxon>
        <taxon>Chlorella</taxon>
    </lineage>
</organism>
<keyword evidence="4" id="KW-0472">Membrane</keyword>
<comment type="subcellular location">
    <subcellularLocation>
        <location evidence="1">Membrane</location>
        <topology evidence="1">Single-pass type II membrane protein</topology>
    </subcellularLocation>
</comment>
<dbReference type="InterPro" id="IPR003406">
    <property type="entry name" value="Glyco_trans_14"/>
</dbReference>
<gene>
    <name evidence="7" type="ORF">C2E21_5442</name>
</gene>
<evidence type="ECO:0000313" key="8">
    <source>
        <dbReference type="Proteomes" id="UP000239899"/>
    </source>
</evidence>
<reference evidence="7 8" key="1">
    <citation type="journal article" date="2018" name="Plant J.">
        <title>Genome sequences of Chlorella sorokiniana UTEX 1602 and Micractinium conductrix SAG 241.80: implications to maltose excretion by a green alga.</title>
        <authorList>
            <person name="Arriola M.B."/>
            <person name="Velmurugan N."/>
            <person name="Zhang Y."/>
            <person name="Plunkett M.H."/>
            <person name="Hondzo H."/>
            <person name="Barney B.M."/>
        </authorList>
    </citation>
    <scope>NUCLEOTIDE SEQUENCE [LARGE SCALE GENOMIC DNA]</scope>
    <source>
        <strain evidence="8">UTEX 1602</strain>
    </source>
</reference>
<feature type="region of interest" description="Disordered" evidence="6">
    <location>
        <begin position="463"/>
        <end position="499"/>
    </location>
</feature>
<dbReference type="GO" id="GO:0016020">
    <property type="term" value="C:membrane"/>
    <property type="evidence" value="ECO:0007669"/>
    <property type="project" value="UniProtKB-SubCell"/>
</dbReference>
<dbReference type="GO" id="GO:0016757">
    <property type="term" value="F:glycosyltransferase activity"/>
    <property type="evidence" value="ECO:0007669"/>
    <property type="project" value="UniProtKB-KW"/>
</dbReference>
<evidence type="ECO:0000256" key="4">
    <source>
        <dbReference type="ARBA" id="ARBA00023136"/>
    </source>
</evidence>
<dbReference type="Proteomes" id="UP000239899">
    <property type="component" value="Unassembled WGS sequence"/>
</dbReference>
<accession>A0A2P6TNC5</accession>
<dbReference type="AlphaFoldDB" id="A0A2P6TNC5"/>
<sequence length="499" mass="55678">MGVAGMKRLLSSGALSAAAAATVGPKAKWRNRVTSAIALVLTVWLCASTQLSVYKNINGPVYLSDLWRPSSSHSPRVIPDNATCSEILGVDKVALMFLTRGPMHHARTWRVWLEAAAGLLPRQAVLAAQEAACDDQTWAQMMAACAPSAISRHQLLGPSETAPVQHLFNIYVHALPNFTGYEAGNVFEGKLLADRVDTVWGTISLVTAERMLLEEALKDPSNKQFLLISDSDIPLYDPLTFYQQLMHEDKSRTKACKAGPLSEYRWNRFMGIYGVHHQLWRKSSQWFGLMRRHAEVVMQDKNVYNAFRRFCIAWNNRTKVECYSDEHYFPTLLATLGRENETYCEGNGVASANWTIQGPHPHHYTPDEVTYERIASLRSLIADKDLQPQLCVGEPSIKDAQNMFVPFELASDSHQQTVCKSLAGSYDRWARYRHQLRGACPLTARKFPLGTEDAVYALADSLSYGGNPPGGGEASRLRAAMDGQPAPRKQARKQNRKQN</sequence>
<evidence type="ECO:0000256" key="1">
    <source>
        <dbReference type="ARBA" id="ARBA00004606"/>
    </source>
</evidence>
<dbReference type="PANTHER" id="PTHR31042:SF150">
    <property type="entry name" value="OS06G0661900 PROTEIN"/>
    <property type="match status" value="1"/>
</dbReference>
<evidence type="ECO:0000256" key="2">
    <source>
        <dbReference type="ARBA" id="ARBA00022676"/>
    </source>
</evidence>
<comment type="caution">
    <text evidence="7">The sequence shown here is derived from an EMBL/GenBank/DDBJ whole genome shotgun (WGS) entry which is preliminary data.</text>
</comment>
<keyword evidence="2" id="KW-0328">Glycosyltransferase</keyword>
<dbReference type="EMBL" id="LHPG02000010">
    <property type="protein sequence ID" value="PRW50834.1"/>
    <property type="molecule type" value="Genomic_DNA"/>
</dbReference>
<evidence type="ECO:0000256" key="6">
    <source>
        <dbReference type="SAM" id="MobiDB-lite"/>
    </source>
</evidence>
<keyword evidence="8" id="KW-1185">Reference proteome</keyword>
<dbReference type="InterPro" id="IPR044174">
    <property type="entry name" value="BC10-like"/>
</dbReference>
<evidence type="ECO:0000256" key="3">
    <source>
        <dbReference type="ARBA" id="ARBA00022679"/>
    </source>
</evidence>
<dbReference type="OrthoDB" id="191334at2759"/>
<dbReference type="GO" id="GO:0003743">
    <property type="term" value="F:translation initiation factor activity"/>
    <property type="evidence" value="ECO:0007669"/>
    <property type="project" value="UniProtKB-KW"/>
</dbReference>
<feature type="compositionally biased region" description="Basic residues" evidence="6">
    <location>
        <begin position="489"/>
        <end position="499"/>
    </location>
</feature>
<dbReference type="PANTHER" id="PTHR31042">
    <property type="entry name" value="CORE-2/I-BRANCHING BETA-1,6-N-ACETYLGLUCOSAMINYLTRANSFERASE FAMILY PROTEIN-RELATED"/>
    <property type="match status" value="1"/>
</dbReference>
<name>A0A2P6TNC5_CHLSO</name>